<sequence length="142" mass="15483">MPTISVTADALSYREVLLTCVQASEWQMALHLQEQMHQQSLQPDVASYSALLMECQQRALEHEIPLLQSLTALSEGGPKSTEAEAFWSAALDVATAVVRGSASFTPELQRLRVSAGWEGPVAGPYGKELELLRYVLLNAEPG</sequence>
<feature type="non-terminal residue" evidence="1">
    <location>
        <position position="142"/>
    </location>
</feature>
<organism evidence="1 3">
    <name type="scientific">Durusdinium trenchii</name>
    <dbReference type="NCBI Taxonomy" id="1381693"/>
    <lineage>
        <taxon>Eukaryota</taxon>
        <taxon>Sar</taxon>
        <taxon>Alveolata</taxon>
        <taxon>Dinophyceae</taxon>
        <taxon>Suessiales</taxon>
        <taxon>Symbiodiniaceae</taxon>
        <taxon>Durusdinium</taxon>
    </lineage>
</organism>
<dbReference type="Gene3D" id="1.25.40.10">
    <property type="entry name" value="Tetratricopeptide repeat domain"/>
    <property type="match status" value="1"/>
</dbReference>
<dbReference type="InterPro" id="IPR011990">
    <property type="entry name" value="TPR-like_helical_dom_sf"/>
</dbReference>
<keyword evidence="3" id="KW-1185">Reference proteome</keyword>
<evidence type="ECO:0000313" key="2">
    <source>
        <dbReference type="EMBL" id="CAK9116227.1"/>
    </source>
</evidence>
<comment type="caution">
    <text evidence="1">The sequence shown here is derived from an EMBL/GenBank/DDBJ whole genome shotgun (WGS) entry which is preliminary data.</text>
</comment>
<evidence type="ECO:0000313" key="1">
    <source>
        <dbReference type="EMBL" id="CAK9115820.1"/>
    </source>
</evidence>
<dbReference type="Proteomes" id="UP001642484">
    <property type="component" value="Unassembled WGS sequence"/>
</dbReference>
<accession>A0ABP0SUA8</accession>
<dbReference type="EMBL" id="CAXAMN010028250">
    <property type="protein sequence ID" value="CAK9115820.1"/>
    <property type="molecule type" value="Genomic_DNA"/>
</dbReference>
<proteinExistence type="predicted"/>
<protein>
    <submittedName>
        <fullName evidence="1">Uncharacterized protein</fullName>
    </submittedName>
</protein>
<gene>
    <name evidence="1" type="ORF">CCMP2556_LOCUS53560</name>
    <name evidence="2" type="ORF">CCMP2556_LOCUS53873</name>
</gene>
<reference evidence="1 3" key="1">
    <citation type="submission" date="2024-02" db="EMBL/GenBank/DDBJ databases">
        <authorList>
            <person name="Chen Y."/>
            <person name="Shah S."/>
            <person name="Dougan E. K."/>
            <person name="Thang M."/>
            <person name="Chan C."/>
        </authorList>
    </citation>
    <scope>NUCLEOTIDE SEQUENCE [LARGE SCALE GENOMIC DNA]</scope>
</reference>
<evidence type="ECO:0000313" key="3">
    <source>
        <dbReference type="Proteomes" id="UP001642484"/>
    </source>
</evidence>
<dbReference type="EMBL" id="CAXAMN010028361">
    <property type="protein sequence ID" value="CAK9116227.1"/>
    <property type="molecule type" value="Genomic_DNA"/>
</dbReference>
<name>A0ABP0SUA8_9DINO</name>